<proteinExistence type="predicted"/>
<sequence length="68" mass="7324">MASSQQLEDADGTQWPLWQVFDAHWLLAVHSEVSESAQVFDDALHRPPTHTAAPLAQVPSCSPSLGTG</sequence>
<evidence type="ECO:0000313" key="3">
    <source>
        <dbReference type="Proteomes" id="UP000249061"/>
    </source>
</evidence>
<evidence type="ECO:0000256" key="1">
    <source>
        <dbReference type="SAM" id="MobiDB-lite"/>
    </source>
</evidence>
<name>A0A2W5T9R6_9BACT</name>
<dbReference type="Proteomes" id="UP000249061">
    <property type="component" value="Unassembled WGS sequence"/>
</dbReference>
<evidence type="ECO:0000313" key="2">
    <source>
        <dbReference type="EMBL" id="PZR12260.1"/>
    </source>
</evidence>
<dbReference type="AlphaFoldDB" id="A0A2W5T9R6"/>
<organism evidence="2 3">
    <name type="scientific">Archangium gephyra</name>
    <dbReference type="NCBI Taxonomy" id="48"/>
    <lineage>
        <taxon>Bacteria</taxon>
        <taxon>Pseudomonadati</taxon>
        <taxon>Myxococcota</taxon>
        <taxon>Myxococcia</taxon>
        <taxon>Myxococcales</taxon>
        <taxon>Cystobacterineae</taxon>
        <taxon>Archangiaceae</taxon>
        <taxon>Archangium</taxon>
    </lineage>
</organism>
<protein>
    <submittedName>
        <fullName evidence="2">Uncharacterized protein</fullName>
    </submittedName>
</protein>
<dbReference type="EMBL" id="QFQP01000012">
    <property type="protein sequence ID" value="PZR12260.1"/>
    <property type="molecule type" value="Genomic_DNA"/>
</dbReference>
<gene>
    <name evidence="2" type="ORF">DI536_15240</name>
</gene>
<reference evidence="2 3" key="1">
    <citation type="submission" date="2017-08" db="EMBL/GenBank/DDBJ databases">
        <title>Infants hospitalized years apart are colonized by the same room-sourced microbial strains.</title>
        <authorList>
            <person name="Brooks B."/>
            <person name="Olm M.R."/>
            <person name="Firek B.A."/>
            <person name="Baker R."/>
            <person name="Thomas B.C."/>
            <person name="Morowitz M.J."/>
            <person name="Banfield J.F."/>
        </authorList>
    </citation>
    <scope>NUCLEOTIDE SEQUENCE [LARGE SCALE GENOMIC DNA]</scope>
    <source>
        <strain evidence="2">S2_003_000_R2_14</strain>
    </source>
</reference>
<feature type="compositionally biased region" description="Polar residues" evidence="1">
    <location>
        <begin position="59"/>
        <end position="68"/>
    </location>
</feature>
<feature type="region of interest" description="Disordered" evidence="1">
    <location>
        <begin position="47"/>
        <end position="68"/>
    </location>
</feature>
<accession>A0A2W5T9R6</accession>
<comment type="caution">
    <text evidence="2">The sequence shown here is derived from an EMBL/GenBank/DDBJ whole genome shotgun (WGS) entry which is preliminary data.</text>
</comment>